<evidence type="ECO:0000313" key="2">
    <source>
        <dbReference type="Proteomes" id="UP001145742"/>
    </source>
</evidence>
<gene>
    <name evidence="1" type="ORF">WISP_91544</name>
</gene>
<sequence length="139" mass="15939">MWDFNLCQAAVKVLDDCWNELKAKQDNSIALSQLCYLTVAREQHSSTSQSLVAMPNDLSMHNLGFQKRPLFPKHFRYNLHAADKVRENHMIAPKLAQQYSHLAKLGHGFQLRCFVVPPEKFPMDRKETTFGDDAISSFS</sequence>
<reference evidence="1" key="1">
    <citation type="submission" date="2019-10" db="EMBL/GenBank/DDBJ databases">
        <authorList>
            <person name="Soares A.E.R."/>
            <person name="Aleixo A."/>
            <person name="Schneider P."/>
            <person name="Miyaki C.Y."/>
            <person name="Schneider M.P."/>
            <person name="Mello C."/>
            <person name="Vasconcelos A.T.R."/>
        </authorList>
    </citation>
    <scope>NUCLEOTIDE SEQUENCE</scope>
    <source>
        <tissue evidence="1">Muscle</tissue>
    </source>
</reference>
<evidence type="ECO:0000313" key="1">
    <source>
        <dbReference type="EMBL" id="KAJ7413234.1"/>
    </source>
</evidence>
<protein>
    <submittedName>
        <fullName evidence="1">Uncharacterized protein</fullName>
    </submittedName>
</protein>
<keyword evidence="2" id="KW-1185">Reference proteome</keyword>
<proteinExistence type="predicted"/>
<accession>A0ABQ9D6D7</accession>
<dbReference type="EMBL" id="WHWB01034150">
    <property type="protein sequence ID" value="KAJ7413234.1"/>
    <property type="molecule type" value="Genomic_DNA"/>
</dbReference>
<comment type="caution">
    <text evidence="1">The sequence shown here is derived from an EMBL/GenBank/DDBJ whole genome shotgun (WGS) entry which is preliminary data.</text>
</comment>
<dbReference type="Proteomes" id="UP001145742">
    <property type="component" value="Unassembled WGS sequence"/>
</dbReference>
<organism evidence="1 2">
    <name type="scientific">Willisornis vidua</name>
    <name type="common">Xingu scale-backed antbird</name>
    <dbReference type="NCBI Taxonomy" id="1566151"/>
    <lineage>
        <taxon>Eukaryota</taxon>
        <taxon>Metazoa</taxon>
        <taxon>Chordata</taxon>
        <taxon>Craniata</taxon>
        <taxon>Vertebrata</taxon>
        <taxon>Euteleostomi</taxon>
        <taxon>Archelosauria</taxon>
        <taxon>Archosauria</taxon>
        <taxon>Dinosauria</taxon>
        <taxon>Saurischia</taxon>
        <taxon>Theropoda</taxon>
        <taxon>Coelurosauria</taxon>
        <taxon>Aves</taxon>
        <taxon>Neognathae</taxon>
        <taxon>Neoaves</taxon>
        <taxon>Telluraves</taxon>
        <taxon>Australaves</taxon>
        <taxon>Passeriformes</taxon>
        <taxon>Thamnophilidae</taxon>
        <taxon>Willisornis</taxon>
    </lineage>
</organism>
<name>A0ABQ9D6D7_9PASS</name>